<dbReference type="Proteomes" id="UP000887565">
    <property type="component" value="Unplaced"/>
</dbReference>
<organism evidence="1 2">
    <name type="scientific">Romanomermis culicivorax</name>
    <name type="common">Nematode worm</name>
    <dbReference type="NCBI Taxonomy" id="13658"/>
    <lineage>
        <taxon>Eukaryota</taxon>
        <taxon>Metazoa</taxon>
        <taxon>Ecdysozoa</taxon>
        <taxon>Nematoda</taxon>
        <taxon>Enoplea</taxon>
        <taxon>Dorylaimia</taxon>
        <taxon>Mermithida</taxon>
        <taxon>Mermithoidea</taxon>
        <taxon>Mermithidae</taxon>
        <taxon>Romanomermis</taxon>
    </lineage>
</organism>
<name>A0A915I9C5_ROMCU</name>
<proteinExistence type="predicted"/>
<accession>A0A915I9C5</accession>
<dbReference type="WBParaSite" id="nRc.2.0.1.t10775-RA">
    <property type="protein sequence ID" value="nRc.2.0.1.t10775-RA"/>
    <property type="gene ID" value="nRc.2.0.1.g10775"/>
</dbReference>
<protein>
    <submittedName>
        <fullName evidence="2">Uncharacterized protein</fullName>
    </submittedName>
</protein>
<dbReference type="AlphaFoldDB" id="A0A915I9C5"/>
<reference evidence="2" key="1">
    <citation type="submission" date="2022-11" db="UniProtKB">
        <authorList>
            <consortium name="WormBaseParasite"/>
        </authorList>
    </citation>
    <scope>IDENTIFICATION</scope>
</reference>
<sequence length="306" mass="34133">MNYTIIGDGSQASQGRRTGAVEQKVLHSASFKKLLSLPSHPENKNFEHIFLTGSKYQRVIFSLQVVPGAEGNLHVESTHKNIGKMHFSAIRYLHTLSTLMHFSKFTHFSDSKHFSGLWPDPTWYFRRLTRPDILWPDASLLPTGQSKISHWSCAHCSIFDKLAQSATCLYYTCCSPSMLGGVEKCSTTPSKLSQQIFCAGGLLAEQRGEIRPATSPISQSIASSTLAFNLSSFFNAEVAKIRQLWLFMASNSKFSRIWLICSAPGRSCLLANTKWAARNLSATKFLEQVAHCNLPVQKKHRAGFTN</sequence>
<keyword evidence="1" id="KW-1185">Reference proteome</keyword>
<evidence type="ECO:0000313" key="2">
    <source>
        <dbReference type="WBParaSite" id="nRc.2.0.1.t10775-RA"/>
    </source>
</evidence>
<evidence type="ECO:0000313" key="1">
    <source>
        <dbReference type="Proteomes" id="UP000887565"/>
    </source>
</evidence>